<dbReference type="SMART" id="SM00380">
    <property type="entry name" value="AP2"/>
    <property type="match status" value="1"/>
</dbReference>
<proteinExistence type="predicted"/>
<evidence type="ECO:0000259" key="7">
    <source>
        <dbReference type="PROSITE" id="PS51032"/>
    </source>
</evidence>
<comment type="subcellular location">
    <subcellularLocation>
        <location evidence="1">Nucleus</location>
    </subcellularLocation>
</comment>
<dbReference type="GO" id="GO:0005634">
    <property type="term" value="C:nucleus"/>
    <property type="evidence" value="ECO:0007669"/>
    <property type="project" value="UniProtKB-SubCell"/>
</dbReference>
<comment type="caution">
    <text evidence="8">The sequence shown here is derived from an EMBL/GenBank/DDBJ whole genome shotgun (WGS) entry which is preliminary data.</text>
</comment>
<evidence type="ECO:0000256" key="4">
    <source>
        <dbReference type="ARBA" id="ARBA00023163"/>
    </source>
</evidence>
<name>A0AAD8VT96_LOLMU</name>
<dbReference type="Gene3D" id="3.30.730.10">
    <property type="entry name" value="AP2/ERF domain"/>
    <property type="match status" value="1"/>
</dbReference>
<evidence type="ECO:0000256" key="5">
    <source>
        <dbReference type="ARBA" id="ARBA00023242"/>
    </source>
</evidence>
<evidence type="ECO:0000313" key="9">
    <source>
        <dbReference type="Proteomes" id="UP001231189"/>
    </source>
</evidence>
<dbReference type="SUPFAM" id="SSF54171">
    <property type="entry name" value="DNA-binding domain"/>
    <property type="match status" value="1"/>
</dbReference>
<dbReference type="EMBL" id="JAUUTY010000006">
    <property type="protein sequence ID" value="KAK1618887.1"/>
    <property type="molecule type" value="Genomic_DNA"/>
</dbReference>
<dbReference type="PANTHER" id="PTHR31194">
    <property type="entry name" value="SHN SHINE , DNA BINDING / TRANSCRIPTION FACTOR"/>
    <property type="match status" value="1"/>
</dbReference>
<dbReference type="InterPro" id="IPR036955">
    <property type="entry name" value="AP2/ERF_dom_sf"/>
</dbReference>
<evidence type="ECO:0000256" key="6">
    <source>
        <dbReference type="SAM" id="MobiDB-lite"/>
    </source>
</evidence>
<reference evidence="8" key="1">
    <citation type="submission" date="2023-07" db="EMBL/GenBank/DDBJ databases">
        <title>A chromosome-level genome assembly of Lolium multiflorum.</title>
        <authorList>
            <person name="Chen Y."/>
            <person name="Copetti D."/>
            <person name="Kolliker R."/>
            <person name="Studer B."/>
        </authorList>
    </citation>
    <scope>NUCLEOTIDE SEQUENCE</scope>
    <source>
        <strain evidence="8">02402/16</strain>
        <tissue evidence="8">Leaf</tissue>
    </source>
</reference>
<evidence type="ECO:0000256" key="1">
    <source>
        <dbReference type="ARBA" id="ARBA00004123"/>
    </source>
</evidence>
<evidence type="ECO:0000256" key="2">
    <source>
        <dbReference type="ARBA" id="ARBA00023015"/>
    </source>
</evidence>
<dbReference type="Proteomes" id="UP001231189">
    <property type="component" value="Unassembled WGS sequence"/>
</dbReference>
<dbReference type="AlphaFoldDB" id="A0AAD8VT96"/>
<dbReference type="InterPro" id="IPR050913">
    <property type="entry name" value="AP2/ERF_ERF"/>
</dbReference>
<keyword evidence="2" id="KW-0805">Transcription regulation</keyword>
<dbReference type="GO" id="GO:0003677">
    <property type="term" value="F:DNA binding"/>
    <property type="evidence" value="ECO:0007669"/>
    <property type="project" value="UniProtKB-KW"/>
</dbReference>
<sequence length="243" mass="27348">MPPRRRSCSGYRGVRARPNGTFYAEIQSDDEHIGLRTFETAHEAARAYDAAEALTATAAAITRDARQHERELEQRLVIAERDERMCLEWARRFPEDVAVEEAFYAEKEEAKAMLKAAKKHDREARRAKKEAKKKEKEEKVARKEEEKKNGAGPSTLPPPISTRLPKDHPLKSDLNYPTPTFPHYLLDAKPCLRLVSNLSPLSPRRQALPAPPTSTYNYGTGPPFHPEVLMPAAATNLNCCSSC</sequence>
<keyword evidence="5" id="KW-0539">Nucleus</keyword>
<dbReference type="PANTHER" id="PTHR31194:SF189">
    <property type="entry name" value="AP2_ERF DOMAIN-CONTAINING PROTEIN"/>
    <property type="match status" value="1"/>
</dbReference>
<organism evidence="8 9">
    <name type="scientific">Lolium multiflorum</name>
    <name type="common">Italian ryegrass</name>
    <name type="synonym">Lolium perenne subsp. multiflorum</name>
    <dbReference type="NCBI Taxonomy" id="4521"/>
    <lineage>
        <taxon>Eukaryota</taxon>
        <taxon>Viridiplantae</taxon>
        <taxon>Streptophyta</taxon>
        <taxon>Embryophyta</taxon>
        <taxon>Tracheophyta</taxon>
        <taxon>Spermatophyta</taxon>
        <taxon>Magnoliopsida</taxon>
        <taxon>Liliopsida</taxon>
        <taxon>Poales</taxon>
        <taxon>Poaceae</taxon>
        <taxon>BOP clade</taxon>
        <taxon>Pooideae</taxon>
        <taxon>Poodae</taxon>
        <taxon>Poeae</taxon>
        <taxon>Poeae Chloroplast Group 2 (Poeae type)</taxon>
        <taxon>Loliodinae</taxon>
        <taxon>Loliinae</taxon>
        <taxon>Lolium</taxon>
    </lineage>
</organism>
<evidence type="ECO:0000256" key="3">
    <source>
        <dbReference type="ARBA" id="ARBA00023125"/>
    </source>
</evidence>
<feature type="domain" description="AP2/ERF" evidence="7">
    <location>
        <begin position="10"/>
        <end position="65"/>
    </location>
</feature>
<dbReference type="GO" id="GO:0003700">
    <property type="term" value="F:DNA-binding transcription factor activity"/>
    <property type="evidence" value="ECO:0007669"/>
    <property type="project" value="InterPro"/>
</dbReference>
<keyword evidence="9" id="KW-1185">Reference proteome</keyword>
<dbReference type="InterPro" id="IPR001471">
    <property type="entry name" value="AP2/ERF_dom"/>
</dbReference>
<gene>
    <name evidence="8" type="ORF">QYE76_024404</name>
</gene>
<accession>A0AAD8VT96</accession>
<feature type="region of interest" description="Disordered" evidence="6">
    <location>
        <begin position="115"/>
        <end position="175"/>
    </location>
</feature>
<feature type="compositionally biased region" description="Basic and acidic residues" evidence="6">
    <location>
        <begin position="132"/>
        <end position="149"/>
    </location>
</feature>
<dbReference type="InterPro" id="IPR016177">
    <property type="entry name" value="DNA-bd_dom_sf"/>
</dbReference>
<protein>
    <recommendedName>
        <fullName evidence="7">AP2/ERF domain-containing protein</fullName>
    </recommendedName>
</protein>
<evidence type="ECO:0000313" key="8">
    <source>
        <dbReference type="EMBL" id="KAK1618887.1"/>
    </source>
</evidence>
<keyword evidence="3" id="KW-0238">DNA-binding</keyword>
<dbReference type="PROSITE" id="PS51032">
    <property type="entry name" value="AP2_ERF"/>
    <property type="match status" value="1"/>
</dbReference>
<keyword evidence="4" id="KW-0804">Transcription</keyword>